<keyword evidence="1" id="KW-0472">Membrane</keyword>
<dbReference type="EMBL" id="MU006784">
    <property type="protein sequence ID" value="KAF2640657.1"/>
    <property type="molecule type" value="Genomic_DNA"/>
</dbReference>
<evidence type="ECO:0000313" key="2">
    <source>
        <dbReference type="EMBL" id="KAF2640657.1"/>
    </source>
</evidence>
<feature type="transmembrane region" description="Helical" evidence="1">
    <location>
        <begin position="384"/>
        <end position="403"/>
    </location>
</feature>
<dbReference type="Proteomes" id="UP000799753">
    <property type="component" value="Unassembled WGS sequence"/>
</dbReference>
<protein>
    <submittedName>
        <fullName evidence="2">Uncharacterized protein</fullName>
    </submittedName>
</protein>
<evidence type="ECO:0000256" key="1">
    <source>
        <dbReference type="SAM" id="Phobius"/>
    </source>
</evidence>
<reference evidence="2" key="1">
    <citation type="journal article" date="2020" name="Stud. Mycol.">
        <title>101 Dothideomycetes genomes: a test case for predicting lifestyles and emergence of pathogens.</title>
        <authorList>
            <person name="Haridas S."/>
            <person name="Albert R."/>
            <person name="Binder M."/>
            <person name="Bloem J."/>
            <person name="Labutti K."/>
            <person name="Salamov A."/>
            <person name="Andreopoulos B."/>
            <person name="Baker S."/>
            <person name="Barry K."/>
            <person name="Bills G."/>
            <person name="Bluhm B."/>
            <person name="Cannon C."/>
            <person name="Castanera R."/>
            <person name="Culley D."/>
            <person name="Daum C."/>
            <person name="Ezra D."/>
            <person name="Gonzalez J."/>
            <person name="Henrissat B."/>
            <person name="Kuo A."/>
            <person name="Liang C."/>
            <person name="Lipzen A."/>
            <person name="Lutzoni F."/>
            <person name="Magnuson J."/>
            <person name="Mondo S."/>
            <person name="Nolan M."/>
            <person name="Ohm R."/>
            <person name="Pangilinan J."/>
            <person name="Park H.-J."/>
            <person name="Ramirez L."/>
            <person name="Alfaro M."/>
            <person name="Sun H."/>
            <person name="Tritt A."/>
            <person name="Yoshinaga Y."/>
            <person name="Zwiers L.-H."/>
            <person name="Turgeon B."/>
            <person name="Goodwin S."/>
            <person name="Spatafora J."/>
            <person name="Crous P."/>
            <person name="Grigoriev I."/>
        </authorList>
    </citation>
    <scope>NUCLEOTIDE SEQUENCE</scope>
    <source>
        <strain evidence="2">CBS 473.64</strain>
    </source>
</reference>
<keyword evidence="1" id="KW-0812">Transmembrane</keyword>
<evidence type="ECO:0000313" key="3">
    <source>
        <dbReference type="Proteomes" id="UP000799753"/>
    </source>
</evidence>
<proteinExistence type="predicted"/>
<keyword evidence="1" id="KW-1133">Transmembrane helix</keyword>
<feature type="transmembrane region" description="Helical" evidence="1">
    <location>
        <begin position="18"/>
        <end position="37"/>
    </location>
</feature>
<organism evidence="2 3">
    <name type="scientific">Massarina eburnea CBS 473.64</name>
    <dbReference type="NCBI Taxonomy" id="1395130"/>
    <lineage>
        <taxon>Eukaryota</taxon>
        <taxon>Fungi</taxon>
        <taxon>Dikarya</taxon>
        <taxon>Ascomycota</taxon>
        <taxon>Pezizomycotina</taxon>
        <taxon>Dothideomycetes</taxon>
        <taxon>Pleosporomycetidae</taxon>
        <taxon>Pleosporales</taxon>
        <taxon>Massarineae</taxon>
        <taxon>Massarinaceae</taxon>
        <taxon>Massarina</taxon>
    </lineage>
</organism>
<dbReference type="AlphaFoldDB" id="A0A6A6RZY9"/>
<name>A0A6A6RZY9_9PLEO</name>
<dbReference type="OrthoDB" id="3220769at2759"/>
<accession>A0A6A6RZY9</accession>
<sequence>MHESLFSYQLTRPYPFKWFTPAVIVGGIIATILFSFINLATNGYVLGAVETLDLNSTITNYTLMWEPLLNKKLIPFCEPHTLQVGTSYYTNNTMLSYRLDSIWEKKGYDNGGPVYAELPYKNQRLYDCTIPKPIVYIEGIGRTSLQISREGYGARVRAAIDCSIDIPEGTRGIQLSASYDLNPDSELWAFPGRDSDTKASLWWGESLLAWHYVQLTTKVQKSEFWNKGDNPLSKGHIQTPVRFTPSKPQDFETSNFFDFSKFSFSAIGDDINFTHKTISSSLIFYDPTLYINRVFYATVMVDLGQQGLNILSDPDLLQFYSKNITSIKHYAMKNSNPYLSKRTSKDLATAPYNTSDNYTLAINPSTISAMYLCQVPIRKSIGSLIVSILIANLVFLQTSYKIFVFSVDYFMVKTDPLTRSCAGCGAETMGDLKEGGFHLVRPIKPGDDDEEEV</sequence>
<keyword evidence="3" id="KW-1185">Reference proteome</keyword>
<gene>
    <name evidence="2" type="ORF">P280DRAFT_543395</name>
</gene>